<dbReference type="InterPro" id="IPR025271">
    <property type="entry name" value="CCDC28"/>
</dbReference>
<dbReference type="eggNOG" id="ENOG502SFHM">
    <property type="taxonomic scope" value="Eukaryota"/>
</dbReference>
<dbReference type="VEuPathDB" id="FungiDB:HMPREF1544_09372"/>
<evidence type="ECO:0000313" key="2">
    <source>
        <dbReference type="EMBL" id="EPB83860.1"/>
    </source>
</evidence>
<dbReference type="EMBL" id="KE124056">
    <property type="protein sequence ID" value="EPB83860.1"/>
    <property type="molecule type" value="Genomic_DNA"/>
</dbReference>
<accession>S2JVK1</accession>
<gene>
    <name evidence="2" type="ORF">HMPREF1544_09372</name>
</gene>
<reference evidence="3" key="1">
    <citation type="submission" date="2013-05" db="EMBL/GenBank/DDBJ databases">
        <title>The Genome sequence of Mucor circinelloides f. circinelloides 1006PhL.</title>
        <authorList>
            <consortium name="The Broad Institute Genomics Platform"/>
            <person name="Cuomo C."/>
            <person name="Earl A."/>
            <person name="Findley K."/>
            <person name="Lee S.C."/>
            <person name="Walker B."/>
            <person name="Young S."/>
            <person name="Zeng Q."/>
            <person name="Gargeya S."/>
            <person name="Fitzgerald M."/>
            <person name="Haas B."/>
            <person name="Abouelleil A."/>
            <person name="Allen A.W."/>
            <person name="Alvarado L."/>
            <person name="Arachchi H.M."/>
            <person name="Berlin A.M."/>
            <person name="Chapman S.B."/>
            <person name="Gainer-Dewar J."/>
            <person name="Goldberg J."/>
            <person name="Griggs A."/>
            <person name="Gujja S."/>
            <person name="Hansen M."/>
            <person name="Howarth C."/>
            <person name="Imamovic A."/>
            <person name="Ireland A."/>
            <person name="Larimer J."/>
            <person name="McCowan C."/>
            <person name="Murphy C."/>
            <person name="Pearson M."/>
            <person name="Poon T.W."/>
            <person name="Priest M."/>
            <person name="Roberts A."/>
            <person name="Saif S."/>
            <person name="Shea T."/>
            <person name="Sisk P."/>
            <person name="Sykes S."/>
            <person name="Wortman J."/>
            <person name="Nusbaum C."/>
            <person name="Birren B."/>
        </authorList>
    </citation>
    <scope>NUCLEOTIDE SEQUENCE [LARGE SCALE GENOMIC DNA]</scope>
    <source>
        <strain evidence="3">1006PhL</strain>
    </source>
</reference>
<feature type="region of interest" description="Disordered" evidence="1">
    <location>
        <begin position="151"/>
        <end position="178"/>
    </location>
</feature>
<protein>
    <submittedName>
        <fullName evidence="2">Uncharacterized protein</fullName>
    </submittedName>
</protein>
<sequence length="178" mass="20538">MQAHDHVVKDLNEEFKKVDRAFDSNEVRVFGKNTGHIFKELDVIRRKQLDIASDHVSLETIQDLPNPASSTQLKKSNQDDQFRKSFERKEALLKSMMRKLDNLTQSMDTFKKISESGYQGFDTLITSDSDNSEENELDERHISKRNLLHNKKKQQQHQDVFLTAPATNTSTNTTTSIL</sequence>
<dbReference type="Proteomes" id="UP000014254">
    <property type="component" value="Unassembled WGS sequence"/>
</dbReference>
<dbReference type="OMA" id="QAHDHVV"/>
<feature type="compositionally biased region" description="Low complexity" evidence="1">
    <location>
        <begin position="163"/>
        <end position="178"/>
    </location>
</feature>
<proteinExistence type="predicted"/>
<dbReference type="InParanoid" id="S2JVK1"/>
<organism evidence="2 3">
    <name type="scientific">Mucor circinelloides f. circinelloides (strain 1006PhL)</name>
    <name type="common">Mucormycosis agent</name>
    <name type="synonym">Calyptromyces circinelloides</name>
    <dbReference type="NCBI Taxonomy" id="1220926"/>
    <lineage>
        <taxon>Eukaryota</taxon>
        <taxon>Fungi</taxon>
        <taxon>Fungi incertae sedis</taxon>
        <taxon>Mucoromycota</taxon>
        <taxon>Mucoromycotina</taxon>
        <taxon>Mucoromycetes</taxon>
        <taxon>Mucorales</taxon>
        <taxon>Mucorineae</taxon>
        <taxon>Mucoraceae</taxon>
        <taxon>Mucor</taxon>
    </lineage>
</organism>
<keyword evidence="3" id="KW-1185">Reference proteome</keyword>
<dbReference type="Pfam" id="PF13270">
    <property type="entry name" value="CCDC28"/>
    <property type="match status" value="1"/>
</dbReference>
<dbReference type="AlphaFoldDB" id="S2JVK1"/>
<evidence type="ECO:0000313" key="3">
    <source>
        <dbReference type="Proteomes" id="UP000014254"/>
    </source>
</evidence>
<dbReference type="OrthoDB" id="2419780at2759"/>
<name>S2JVK1_MUCC1</name>
<evidence type="ECO:0000256" key="1">
    <source>
        <dbReference type="SAM" id="MobiDB-lite"/>
    </source>
</evidence>